<feature type="binding site" evidence="17">
    <location>
        <position position="431"/>
    </location>
    <ligand>
        <name>AMP</name>
        <dbReference type="ChEBI" id="CHEBI:456215"/>
    </ligand>
</feature>
<dbReference type="OrthoDB" id="9806925at2"/>
<dbReference type="HAMAP" id="MF_01965">
    <property type="entry name" value="NADHX_dehydratase"/>
    <property type="match status" value="1"/>
</dbReference>
<evidence type="ECO:0000256" key="15">
    <source>
        <dbReference type="ARBA" id="ARBA00048238"/>
    </source>
</evidence>
<comment type="subunit">
    <text evidence="17">Homotetramer.</text>
</comment>
<keyword evidence="10 17" id="KW-0520">NAD</keyword>
<feature type="binding site" evidence="18">
    <location>
        <position position="59"/>
    </location>
    <ligand>
        <name>K(+)</name>
        <dbReference type="ChEBI" id="CHEBI:29103"/>
    </ligand>
</feature>
<keyword evidence="6 17" id="KW-0547">Nucleotide-binding</keyword>
<keyword evidence="13" id="KW-0511">Multifunctional enzyme</keyword>
<name>A0A2G8TG96_9BURK</name>
<keyword evidence="5 18" id="KW-0479">Metal-binding</keyword>
<proteinExistence type="inferred from homology"/>
<evidence type="ECO:0000256" key="16">
    <source>
        <dbReference type="ARBA" id="ARBA00049209"/>
    </source>
</evidence>
<keyword evidence="8 17" id="KW-0521">NADP</keyword>
<comment type="catalytic activity">
    <reaction evidence="15 17 19">
        <text>(6S)-NADHX + ADP = AMP + phosphate + NADH + H(+)</text>
        <dbReference type="Rhea" id="RHEA:32223"/>
        <dbReference type="ChEBI" id="CHEBI:15378"/>
        <dbReference type="ChEBI" id="CHEBI:43474"/>
        <dbReference type="ChEBI" id="CHEBI:57945"/>
        <dbReference type="ChEBI" id="CHEBI:64074"/>
        <dbReference type="ChEBI" id="CHEBI:456215"/>
        <dbReference type="ChEBI" id="CHEBI:456216"/>
        <dbReference type="EC" id="4.2.1.136"/>
    </reaction>
</comment>
<reference evidence="22 23" key="1">
    <citation type="submission" date="2017-10" db="EMBL/GenBank/DDBJ databases">
        <title>Massilia psychrophilum sp. nov., a novel purple-pigmented bacterium isolated from Tianshan glacier, Xinjiang Municipality, China.</title>
        <authorList>
            <person name="Wang H."/>
        </authorList>
    </citation>
    <scope>NUCLEOTIDE SEQUENCE [LARGE SCALE GENOMIC DNA]</scope>
    <source>
        <strain evidence="22 23">JCM 30074</strain>
    </source>
</reference>
<dbReference type="HAMAP" id="MF_01966">
    <property type="entry name" value="NADHX_epimerase"/>
    <property type="match status" value="1"/>
</dbReference>
<evidence type="ECO:0000256" key="4">
    <source>
        <dbReference type="ARBA" id="ARBA00009524"/>
    </source>
</evidence>
<feature type="domain" description="YjeF C-terminal" evidence="20">
    <location>
        <begin position="223"/>
        <end position="492"/>
    </location>
</feature>
<keyword evidence="9 18" id="KW-0630">Potassium</keyword>
<dbReference type="GO" id="GO:0052856">
    <property type="term" value="F:NAD(P)HX epimerase activity"/>
    <property type="evidence" value="ECO:0007669"/>
    <property type="project" value="UniProtKB-UniRule"/>
</dbReference>
<evidence type="ECO:0000256" key="6">
    <source>
        <dbReference type="ARBA" id="ARBA00022741"/>
    </source>
</evidence>
<dbReference type="PROSITE" id="PS51383">
    <property type="entry name" value="YJEF_C_3"/>
    <property type="match status" value="1"/>
</dbReference>
<dbReference type="Gene3D" id="3.40.1190.20">
    <property type="match status" value="1"/>
</dbReference>
<keyword evidence="23" id="KW-1185">Reference proteome</keyword>
<comment type="similarity">
    <text evidence="3 19">In the N-terminal section; belongs to the NnrE/AIBP family.</text>
</comment>
<dbReference type="GO" id="GO:0052855">
    <property type="term" value="F:ADP-dependent NAD(P)H-hydrate dehydratase activity"/>
    <property type="evidence" value="ECO:0007669"/>
    <property type="project" value="UniProtKB-UniRule"/>
</dbReference>
<dbReference type="NCBIfam" id="TIGR00197">
    <property type="entry name" value="yjeF_nterm"/>
    <property type="match status" value="1"/>
</dbReference>
<comment type="catalytic activity">
    <reaction evidence="1 18 19">
        <text>(6R)-NADHX = (6S)-NADHX</text>
        <dbReference type="Rhea" id="RHEA:32215"/>
        <dbReference type="ChEBI" id="CHEBI:64074"/>
        <dbReference type="ChEBI" id="CHEBI:64075"/>
        <dbReference type="EC" id="5.1.99.6"/>
    </reaction>
</comment>
<dbReference type="InterPro" id="IPR036652">
    <property type="entry name" value="YjeF_N_dom_sf"/>
</dbReference>
<dbReference type="PIRSF" id="PIRSF017184">
    <property type="entry name" value="Nnr"/>
    <property type="match status" value="1"/>
</dbReference>
<dbReference type="InterPro" id="IPR029056">
    <property type="entry name" value="Ribokinase-like"/>
</dbReference>
<evidence type="ECO:0000313" key="22">
    <source>
        <dbReference type="EMBL" id="PIL45065.1"/>
    </source>
</evidence>
<feature type="domain" description="YjeF N-terminal" evidence="21">
    <location>
        <begin position="10"/>
        <end position="215"/>
    </location>
</feature>
<evidence type="ECO:0000256" key="5">
    <source>
        <dbReference type="ARBA" id="ARBA00022723"/>
    </source>
</evidence>
<dbReference type="Gene3D" id="3.40.50.10260">
    <property type="entry name" value="YjeF N-terminal domain"/>
    <property type="match status" value="1"/>
</dbReference>
<dbReference type="SUPFAM" id="SSF64153">
    <property type="entry name" value="YjeF N-terminal domain-like"/>
    <property type="match status" value="1"/>
</dbReference>
<dbReference type="GO" id="GO:0005524">
    <property type="term" value="F:ATP binding"/>
    <property type="evidence" value="ECO:0007669"/>
    <property type="project" value="UniProtKB-UniRule"/>
</dbReference>
<dbReference type="CDD" id="cd01171">
    <property type="entry name" value="YXKO-related"/>
    <property type="match status" value="1"/>
</dbReference>
<feature type="binding site" evidence="18">
    <location>
        <begin position="58"/>
        <end position="62"/>
    </location>
    <ligand>
        <name>(6S)-NADPHX</name>
        <dbReference type="ChEBI" id="CHEBI:64076"/>
    </ligand>
</feature>
<protein>
    <recommendedName>
        <fullName evidence="19">Bifunctional NAD(P)H-hydrate repair enzyme</fullName>
    </recommendedName>
    <alternativeName>
        <fullName evidence="19">Nicotinamide nucleotide repair protein</fullName>
    </alternativeName>
    <domain>
        <recommendedName>
            <fullName evidence="19">ADP-dependent (S)-NAD(P)H-hydrate dehydratase</fullName>
            <ecNumber evidence="19">4.2.1.136</ecNumber>
        </recommendedName>
        <alternativeName>
            <fullName evidence="19">ADP-dependent NAD(P)HX dehydratase</fullName>
        </alternativeName>
    </domain>
    <domain>
        <recommendedName>
            <fullName evidence="19">NAD(P)H-hydrate epimerase</fullName>
            <ecNumber evidence="19">5.1.99.6</ecNumber>
        </recommendedName>
    </domain>
</protein>
<feature type="binding site" evidence="18">
    <location>
        <position position="122"/>
    </location>
    <ligand>
        <name>K(+)</name>
        <dbReference type="ChEBI" id="CHEBI:29103"/>
    </ligand>
</feature>
<comment type="cofactor">
    <cofactor evidence="18 19">
        <name>K(+)</name>
        <dbReference type="ChEBI" id="CHEBI:29103"/>
    </cofactor>
    <text evidence="18 19">Binds 1 potassium ion per subunit.</text>
</comment>
<dbReference type="InterPro" id="IPR004443">
    <property type="entry name" value="YjeF_N_dom"/>
</dbReference>
<dbReference type="SUPFAM" id="SSF53613">
    <property type="entry name" value="Ribokinase-like"/>
    <property type="match status" value="1"/>
</dbReference>
<dbReference type="Pfam" id="PF01256">
    <property type="entry name" value="Carb_kinase"/>
    <property type="match status" value="1"/>
</dbReference>
<evidence type="ECO:0000256" key="3">
    <source>
        <dbReference type="ARBA" id="ARBA00006001"/>
    </source>
</evidence>
<evidence type="ECO:0000256" key="10">
    <source>
        <dbReference type="ARBA" id="ARBA00023027"/>
    </source>
</evidence>
<dbReference type="PROSITE" id="PS51385">
    <property type="entry name" value="YJEF_N"/>
    <property type="match status" value="1"/>
</dbReference>
<evidence type="ECO:0000256" key="13">
    <source>
        <dbReference type="ARBA" id="ARBA00023268"/>
    </source>
</evidence>
<evidence type="ECO:0000256" key="18">
    <source>
        <dbReference type="HAMAP-Rule" id="MF_01966"/>
    </source>
</evidence>
<accession>A0A2G8TG96</accession>
<dbReference type="EC" id="4.2.1.136" evidence="19"/>
<dbReference type="EC" id="5.1.99.6" evidence="19"/>
<comment type="cofactor">
    <cofactor evidence="17">
        <name>Mg(2+)</name>
        <dbReference type="ChEBI" id="CHEBI:18420"/>
    </cofactor>
</comment>
<feature type="binding site" evidence="17">
    <location>
        <begin position="402"/>
        <end position="406"/>
    </location>
    <ligand>
        <name>AMP</name>
        <dbReference type="ChEBI" id="CHEBI:456215"/>
    </ligand>
</feature>
<dbReference type="Proteomes" id="UP000230390">
    <property type="component" value="Unassembled WGS sequence"/>
</dbReference>
<comment type="catalytic activity">
    <reaction evidence="16 17 19">
        <text>(6S)-NADPHX + ADP = AMP + phosphate + NADPH + H(+)</text>
        <dbReference type="Rhea" id="RHEA:32235"/>
        <dbReference type="ChEBI" id="CHEBI:15378"/>
        <dbReference type="ChEBI" id="CHEBI:43474"/>
        <dbReference type="ChEBI" id="CHEBI:57783"/>
        <dbReference type="ChEBI" id="CHEBI:64076"/>
        <dbReference type="ChEBI" id="CHEBI:456215"/>
        <dbReference type="ChEBI" id="CHEBI:456216"/>
        <dbReference type="EC" id="4.2.1.136"/>
    </reaction>
</comment>
<evidence type="ECO:0000259" key="21">
    <source>
        <dbReference type="PROSITE" id="PS51385"/>
    </source>
</evidence>
<feature type="binding site" evidence="18">
    <location>
        <position position="158"/>
    </location>
    <ligand>
        <name>K(+)</name>
        <dbReference type="ChEBI" id="CHEBI:29103"/>
    </ligand>
</feature>
<comment type="similarity">
    <text evidence="17">Belongs to the NnrD/CARKD family.</text>
</comment>
<comment type="similarity">
    <text evidence="4 19">In the C-terminal section; belongs to the NnrD/CARKD family.</text>
</comment>
<comment type="similarity">
    <text evidence="18">Belongs to the NnrE/AIBP family.</text>
</comment>
<keyword evidence="11 18" id="KW-0413">Isomerase</keyword>
<evidence type="ECO:0000256" key="7">
    <source>
        <dbReference type="ARBA" id="ARBA00022840"/>
    </source>
</evidence>
<evidence type="ECO:0000256" key="1">
    <source>
        <dbReference type="ARBA" id="ARBA00000013"/>
    </source>
</evidence>
<comment type="catalytic activity">
    <reaction evidence="2 18 19">
        <text>(6R)-NADPHX = (6S)-NADPHX</text>
        <dbReference type="Rhea" id="RHEA:32227"/>
        <dbReference type="ChEBI" id="CHEBI:64076"/>
        <dbReference type="ChEBI" id="CHEBI:64077"/>
        <dbReference type="EC" id="5.1.99.6"/>
    </reaction>
</comment>
<dbReference type="EMBL" id="PDOC01000005">
    <property type="protein sequence ID" value="PIL45065.1"/>
    <property type="molecule type" value="Genomic_DNA"/>
</dbReference>
<evidence type="ECO:0000256" key="12">
    <source>
        <dbReference type="ARBA" id="ARBA00023239"/>
    </source>
</evidence>
<dbReference type="GO" id="GO:0110051">
    <property type="term" value="P:metabolite repair"/>
    <property type="evidence" value="ECO:0007669"/>
    <property type="project" value="TreeGrafter"/>
</dbReference>
<dbReference type="PANTHER" id="PTHR12592:SF0">
    <property type="entry name" value="ATP-DEPENDENT (S)-NAD(P)H-HYDRATE DEHYDRATASE"/>
    <property type="match status" value="1"/>
</dbReference>
<dbReference type="NCBIfam" id="TIGR00196">
    <property type="entry name" value="yjeF_cterm"/>
    <property type="match status" value="1"/>
</dbReference>
<comment type="caution">
    <text evidence="18">Lacks conserved residue(s) required for the propagation of feature annotation.</text>
</comment>
<keyword evidence="7 17" id="KW-0067">ATP-binding</keyword>
<dbReference type="InterPro" id="IPR000631">
    <property type="entry name" value="CARKD"/>
</dbReference>
<keyword evidence="12 17" id="KW-0456">Lyase</keyword>
<evidence type="ECO:0000313" key="23">
    <source>
        <dbReference type="Proteomes" id="UP000230390"/>
    </source>
</evidence>
<organism evidence="22 23">
    <name type="scientific">Massilia eurypsychrophila</name>
    <dbReference type="NCBI Taxonomy" id="1485217"/>
    <lineage>
        <taxon>Bacteria</taxon>
        <taxon>Pseudomonadati</taxon>
        <taxon>Pseudomonadota</taxon>
        <taxon>Betaproteobacteria</taxon>
        <taxon>Burkholderiales</taxon>
        <taxon>Oxalobacteraceae</taxon>
        <taxon>Telluria group</taxon>
        <taxon>Massilia</taxon>
    </lineage>
</organism>
<evidence type="ECO:0000256" key="8">
    <source>
        <dbReference type="ARBA" id="ARBA00022857"/>
    </source>
</evidence>
<dbReference type="RefSeq" id="WP_099788568.1">
    <property type="nucleotide sequence ID" value="NZ_JBHLYV010000032.1"/>
</dbReference>
<evidence type="ECO:0000256" key="9">
    <source>
        <dbReference type="ARBA" id="ARBA00022958"/>
    </source>
</evidence>
<feature type="binding site" evidence="17">
    <location>
        <position position="365"/>
    </location>
    <ligand>
        <name>(6S)-NADPHX</name>
        <dbReference type="ChEBI" id="CHEBI:64076"/>
    </ligand>
</feature>
<dbReference type="AlphaFoldDB" id="A0A2G8TG96"/>
<dbReference type="PANTHER" id="PTHR12592">
    <property type="entry name" value="ATP-DEPENDENT (S)-NAD(P)H-HYDRATE DEHYDRATASE FAMILY MEMBER"/>
    <property type="match status" value="1"/>
</dbReference>
<feature type="binding site" evidence="17">
    <location>
        <position position="312"/>
    </location>
    <ligand>
        <name>(6S)-NADPHX</name>
        <dbReference type="ChEBI" id="CHEBI:64076"/>
    </ligand>
</feature>
<evidence type="ECO:0000256" key="11">
    <source>
        <dbReference type="ARBA" id="ARBA00023235"/>
    </source>
</evidence>
<evidence type="ECO:0000256" key="14">
    <source>
        <dbReference type="ARBA" id="ARBA00025153"/>
    </source>
</evidence>
<sequence length="506" mass="50253">MKPLYTVAQIRAIEHAVSATLEPGALMQRAGHAAANVALALLAGLANRSVLLLAGPGNNGGDALEAAANLAHASAGVDVAVIHLPGTQATSPETAAALAHAAESQVRFLGELPDLEPGLVIDGLFGIGLARALDGPARALVEAVNALGWPVLSLDVPSGLDADSGAVVGPDGVAIHAARTLTFIGDKPGLHTFEGVDHAGAVQVDALAIADAHFPPAQAQLNEPALFARCVKRRLHNSHKGSFGDVAIVGGAHGMAGAPTLSARGALFAGAGRVLVAALDPGPAFDSVQPEIMFRSAADFAIGEGTLVIGPGMGGSALAMELLAKALAGDAALVIDADALNLIAASVDLRERVAGRSAPTVLTPHPLEAARLLGVTVAEVQRDRLGCARALAASLQSIVVLKGAGSVIADVDGAAVVNATGNPGLATAGTGDVLAGICGSLLAQGWPAREAALGAVWIHGAAADRLVEQGTGPIGMVAGELPAAARSVLNELVAASAVRPNGRPQS</sequence>
<comment type="function">
    <text evidence="14 19">Bifunctional enzyme that catalyzes the epimerization of the S- and R-forms of NAD(P)HX and the dehydration of the S-form of NAD(P)HX at the expense of ADP, which is converted to AMP. This allows the repair of both epimers of NAD(P)HX, a damaged form of NAD(P)H that is a result of enzymatic or heat-dependent hydration.</text>
</comment>
<dbReference type="Pfam" id="PF03853">
    <property type="entry name" value="YjeF_N"/>
    <property type="match status" value="1"/>
</dbReference>
<feature type="binding site" evidence="17">
    <location>
        <position position="432"/>
    </location>
    <ligand>
        <name>(6S)-NADPHX</name>
        <dbReference type="ChEBI" id="CHEBI:64076"/>
    </ligand>
</feature>
<dbReference type="GO" id="GO:0046496">
    <property type="term" value="P:nicotinamide nucleotide metabolic process"/>
    <property type="evidence" value="ECO:0007669"/>
    <property type="project" value="UniProtKB-UniRule"/>
</dbReference>
<evidence type="ECO:0000256" key="17">
    <source>
        <dbReference type="HAMAP-Rule" id="MF_01965"/>
    </source>
</evidence>
<dbReference type="GO" id="GO:0046872">
    <property type="term" value="F:metal ion binding"/>
    <property type="evidence" value="ECO:0007669"/>
    <property type="project" value="UniProtKB-UniRule"/>
</dbReference>
<gene>
    <name evidence="17" type="primary">nnrD</name>
    <name evidence="18" type="synonym">nnrE</name>
    <name evidence="22" type="ORF">CR105_11410</name>
</gene>
<evidence type="ECO:0000256" key="2">
    <source>
        <dbReference type="ARBA" id="ARBA00000909"/>
    </source>
</evidence>
<feature type="binding site" evidence="17">
    <location>
        <position position="258"/>
    </location>
    <ligand>
        <name>(6S)-NADPHX</name>
        <dbReference type="ChEBI" id="CHEBI:64076"/>
    </ligand>
</feature>
<feature type="binding site" evidence="18">
    <location>
        <position position="155"/>
    </location>
    <ligand>
        <name>(6S)-NADPHX</name>
        <dbReference type="ChEBI" id="CHEBI:64076"/>
    </ligand>
</feature>
<comment type="caution">
    <text evidence="22">The sequence shown here is derived from an EMBL/GenBank/DDBJ whole genome shotgun (WGS) entry which is preliminary data.</text>
</comment>
<comment type="function">
    <text evidence="17">Catalyzes the dehydration of the S-form of NAD(P)HX at the expense of ADP, which is converted to AMP. Together with NAD(P)HX epimerase, which catalyzes the epimerization of the S- and R-forms, the enzyme allows the repair of both epimers of NAD(P)HX, a damaged form of NAD(P)H that is a result of enzymatic or heat-dependent hydration.</text>
</comment>
<evidence type="ECO:0000259" key="20">
    <source>
        <dbReference type="PROSITE" id="PS51383"/>
    </source>
</evidence>
<dbReference type="InterPro" id="IPR030677">
    <property type="entry name" value="Nnr"/>
</dbReference>
<comment type="function">
    <text evidence="18">Catalyzes the epimerization of the S- and R-forms of NAD(P)HX, a damaged form of NAD(P)H that is a result of enzymatic or heat-dependent hydration. This is a prerequisite for the S-specific NAD(P)H-hydrate dehydratase to allow the repair of both epimers of NAD(P)HX.</text>
</comment>
<evidence type="ECO:0000256" key="19">
    <source>
        <dbReference type="PIRNR" id="PIRNR017184"/>
    </source>
</evidence>
<feature type="binding site" evidence="18">
    <location>
        <begin position="126"/>
        <end position="132"/>
    </location>
    <ligand>
        <name>(6S)-NADPHX</name>
        <dbReference type="ChEBI" id="CHEBI:64076"/>
    </ligand>
</feature>